<keyword evidence="5" id="KW-1185">Reference proteome</keyword>
<feature type="chain" id="PRO_5026002512" evidence="1">
    <location>
        <begin position="31"/>
        <end position="435"/>
    </location>
</feature>
<dbReference type="InterPro" id="IPR036365">
    <property type="entry name" value="PGBD-like_sf"/>
</dbReference>
<evidence type="ECO:0000256" key="1">
    <source>
        <dbReference type="SAM" id="SignalP"/>
    </source>
</evidence>
<dbReference type="Pfam" id="PF08924">
    <property type="entry name" value="Rv2525c_GlyHyd-like"/>
    <property type="match status" value="1"/>
</dbReference>
<dbReference type="Proteomes" id="UP000502996">
    <property type="component" value="Chromosome"/>
</dbReference>
<dbReference type="InterPro" id="IPR002477">
    <property type="entry name" value="Peptidoglycan-bd-like"/>
</dbReference>
<dbReference type="Gene3D" id="3.20.20.80">
    <property type="entry name" value="Glycosidases"/>
    <property type="match status" value="1"/>
</dbReference>
<dbReference type="EMBL" id="CP049257">
    <property type="protein sequence ID" value="QIG42154.1"/>
    <property type="molecule type" value="Genomic_DNA"/>
</dbReference>
<feature type="domain" description="Peptidoglycan binding-like" evidence="2">
    <location>
        <begin position="307"/>
        <end position="363"/>
    </location>
</feature>
<evidence type="ECO:0000313" key="5">
    <source>
        <dbReference type="Proteomes" id="UP000502996"/>
    </source>
</evidence>
<accession>A0A6G6WA96</accession>
<dbReference type="SUPFAM" id="SSF47090">
    <property type="entry name" value="PGBD-like"/>
    <property type="match status" value="2"/>
</dbReference>
<reference evidence="4 5" key="1">
    <citation type="submission" date="2020-02" db="EMBL/GenBank/DDBJ databases">
        <title>Full genome sequence of Nocardioides sp. R-3366.</title>
        <authorList>
            <person name="Im W.-T."/>
        </authorList>
    </citation>
    <scope>NUCLEOTIDE SEQUENCE [LARGE SCALE GENOMIC DNA]</scope>
    <source>
        <strain evidence="4 5">R-3366</strain>
    </source>
</reference>
<dbReference type="Pfam" id="PF01471">
    <property type="entry name" value="PG_binding_1"/>
    <property type="match status" value="2"/>
</dbReference>
<feature type="domain" description="Rv2525c-like glycoside hydrolase-like" evidence="3">
    <location>
        <begin position="65"/>
        <end position="273"/>
    </location>
</feature>
<dbReference type="AlphaFoldDB" id="A0A6G6WA96"/>
<dbReference type="KEGG" id="nano:G5V58_04665"/>
<evidence type="ECO:0000259" key="3">
    <source>
        <dbReference type="Pfam" id="PF08924"/>
    </source>
</evidence>
<feature type="domain" description="Peptidoglycan binding-like" evidence="2">
    <location>
        <begin position="378"/>
        <end position="432"/>
    </location>
</feature>
<dbReference type="InterPro" id="IPR036366">
    <property type="entry name" value="PGBDSf"/>
</dbReference>
<evidence type="ECO:0000313" key="4">
    <source>
        <dbReference type="EMBL" id="QIG42154.1"/>
    </source>
</evidence>
<keyword evidence="1" id="KW-0732">Signal</keyword>
<dbReference type="InterPro" id="IPR015020">
    <property type="entry name" value="Rv2525c-like_Glyco_Hydro-like"/>
</dbReference>
<name>A0A6G6WA96_9ACTN</name>
<dbReference type="RefSeq" id="WP_165229185.1">
    <property type="nucleotide sequence ID" value="NZ_CP049257.1"/>
</dbReference>
<feature type="signal peptide" evidence="1">
    <location>
        <begin position="1"/>
        <end position="30"/>
    </location>
</feature>
<evidence type="ECO:0000259" key="2">
    <source>
        <dbReference type="Pfam" id="PF01471"/>
    </source>
</evidence>
<dbReference type="InterPro" id="IPR017853">
    <property type="entry name" value="GH"/>
</dbReference>
<organism evidence="4 5">
    <name type="scientific">Nocardioides anomalus</name>
    <dbReference type="NCBI Taxonomy" id="2712223"/>
    <lineage>
        <taxon>Bacteria</taxon>
        <taxon>Bacillati</taxon>
        <taxon>Actinomycetota</taxon>
        <taxon>Actinomycetes</taxon>
        <taxon>Propionibacteriales</taxon>
        <taxon>Nocardioidaceae</taxon>
        <taxon>Nocardioides</taxon>
    </lineage>
</organism>
<proteinExistence type="predicted"/>
<dbReference type="Gene3D" id="1.10.101.10">
    <property type="entry name" value="PGBD-like superfamily/PGBD"/>
    <property type="match status" value="2"/>
</dbReference>
<protein>
    <submittedName>
        <fullName evidence="4">DUF1906 domain-containing protein</fullName>
    </submittedName>
</protein>
<sequence>MLAVSGARVLVVSALVAVAVALGVVSPAEAAPRPVATKASSAPGSLTGYGFDTCSAPPQELMDAWWQSSPYAAVGVYIGGSNRLCQDQPELSAGWVRTQQKRGWRVLSLYVGPQASCSGYADRMPADRVAAESLGRSEANAAVAIARGLGIGKGSTLYYDLEDFDIGPDDCRQAALGFLSGWAKELEAQGYDSGVYSNIAAAITALDFANFASPGSYQMPDDIWFAWSNGQADTGTADWVRTDAWDDHARIHQYRTDVTAVYGGYALSVDENWLDVGQGSVPPKDKPLCKGVDVDLERYPTLRAGSRGAAVEVAQCLLRRNRLSAAPITGTYTAKTAAAVRKLQRKTGQKATGTLTRATWTALLAKGSTPVLKVGLTGTSVERLQRALTAAGRRTSITGVYTAKTAKAVRKVQKGAGLPGTGVVTRDLWKVLQGR</sequence>
<dbReference type="SUPFAM" id="SSF51445">
    <property type="entry name" value="(Trans)glycosidases"/>
    <property type="match status" value="1"/>
</dbReference>
<gene>
    <name evidence="4" type="ORF">G5V58_04665</name>
</gene>